<sequence length="267" mass="31126">MDYDNLKLHSNNTKNAIEYLNRNLKKLSESNCQLNQNSHGSQKKDTERIHHLIIGQFNKSFDEITQVIKITENLLNEANRNNSNSNENRLPSVKDVKENLKSFFIDKIKTKSSPIPTYCGCYAYKNRNIKEGSFICARIITDGKSHFYLYMTTKHENGFCEAFDPTADDLEKEIKVVQFKDDDWTPLPTIIPERPIKRWEHTKSSTVLSLFPEAGEWTTEFYLAKVLAQPSERSDSDERGYELEFEDNSVHIVSEKFVVYYPPHWKT</sequence>
<comment type="caution">
    <text evidence="3">The sequence shown here is derived from an EMBL/GenBank/DDBJ whole genome shotgun (WGS) entry which is preliminary data.</text>
</comment>
<gene>
    <name evidence="3" type="ORF">TRFO_20495</name>
</gene>
<name>A0A1J4KG75_9EUKA</name>
<organism evidence="3 4">
    <name type="scientific">Tritrichomonas foetus</name>
    <dbReference type="NCBI Taxonomy" id="1144522"/>
    <lineage>
        <taxon>Eukaryota</taxon>
        <taxon>Metamonada</taxon>
        <taxon>Parabasalia</taxon>
        <taxon>Tritrichomonadida</taxon>
        <taxon>Tritrichomonadidae</taxon>
        <taxon>Tritrichomonas</taxon>
    </lineage>
</organism>
<dbReference type="PROSITE" id="PS51518">
    <property type="entry name" value="SGF29_C"/>
    <property type="match status" value="1"/>
</dbReference>
<dbReference type="AlphaFoldDB" id="A0A1J4KG75"/>
<dbReference type="InterPro" id="IPR010750">
    <property type="entry name" value="SGF29_tudor-like_dom"/>
</dbReference>
<evidence type="ECO:0000256" key="1">
    <source>
        <dbReference type="SAM" id="Coils"/>
    </source>
</evidence>
<evidence type="ECO:0000313" key="3">
    <source>
        <dbReference type="EMBL" id="OHT10211.1"/>
    </source>
</evidence>
<keyword evidence="1" id="KW-0175">Coiled coil</keyword>
<accession>A0A1J4KG75</accession>
<keyword evidence="4" id="KW-1185">Reference proteome</keyword>
<dbReference type="OrthoDB" id="10265994at2759"/>
<dbReference type="Pfam" id="PF07039">
    <property type="entry name" value="SGF29_Tudor"/>
    <property type="match status" value="1"/>
</dbReference>
<protein>
    <recommendedName>
        <fullName evidence="2">SGF29 C-terminal domain-containing protein</fullName>
    </recommendedName>
</protein>
<dbReference type="VEuPathDB" id="TrichDB:TRFO_20495"/>
<reference evidence="3" key="1">
    <citation type="submission" date="2016-10" db="EMBL/GenBank/DDBJ databases">
        <authorList>
            <person name="Benchimol M."/>
            <person name="Almeida L.G."/>
            <person name="Vasconcelos A.T."/>
            <person name="Perreira-Neves A."/>
            <person name="Rosa I.A."/>
            <person name="Tasca T."/>
            <person name="Bogo M.R."/>
            <person name="de Souza W."/>
        </authorList>
    </citation>
    <scope>NUCLEOTIDE SEQUENCE [LARGE SCALE GENOMIC DNA]</scope>
    <source>
        <strain evidence="3">K</strain>
    </source>
</reference>
<dbReference type="Gene3D" id="2.30.30.140">
    <property type="match status" value="1"/>
</dbReference>
<dbReference type="EMBL" id="MLAK01000617">
    <property type="protein sequence ID" value="OHT10211.1"/>
    <property type="molecule type" value="Genomic_DNA"/>
</dbReference>
<feature type="domain" description="SGF29 C-terminal" evidence="2">
    <location>
        <begin position="125"/>
        <end position="267"/>
    </location>
</feature>
<feature type="coiled-coil region" evidence="1">
    <location>
        <begin position="61"/>
        <end position="88"/>
    </location>
</feature>
<dbReference type="GeneID" id="94836138"/>
<dbReference type="RefSeq" id="XP_068363347.1">
    <property type="nucleotide sequence ID" value="XM_068501434.1"/>
</dbReference>
<evidence type="ECO:0000313" key="4">
    <source>
        <dbReference type="Proteomes" id="UP000179807"/>
    </source>
</evidence>
<proteinExistence type="predicted"/>
<dbReference type="Proteomes" id="UP000179807">
    <property type="component" value="Unassembled WGS sequence"/>
</dbReference>
<evidence type="ECO:0000259" key="2">
    <source>
        <dbReference type="PROSITE" id="PS51518"/>
    </source>
</evidence>